<dbReference type="AlphaFoldDB" id="A0A5B7HSG2"/>
<sequence length="47" mass="5075">MHRHTPPRTALQSGNLQAGHPAAPRTAATQHKGGVQPCVRRAIWTPL</sequence>
<keyword evidence="3" id="KW-1185">Reference proteome</keyword>
<organism evidence="2 3">
    <name type="scientific">Portunus trituberculatus</name>
    <name type="common">Swimming crab</name>
    <name type="synonym">Neptunus trituberculatus</name>
    <dbReference type="NCBI Taxonomy" id="210409"/>
    <lineage>
        <taxon>Eukaryota</taxon>
        <taxon>Metazoa</taxon>
        <taxon>Ecdysozoa</taxon>
        <taxon>Arthropoda</taxon>
        <taxon>Crustacea</taxon>
        <taxon>Multicrustacea</taxon>
        <taxon>Malacostraca</taxon>
        <taxon>Eumalacostraca</taxon>
        <taxon>Eucarida</taxon>
        <taxon>Decapoda</taxon>
        <taxon>Pleocyemata</taxon>
        <taxon>Brachyura</taxon>
        <taxon>Eubrachyura</taxon>
        <taxon>Portunoidea</taxon>
        <taxon>Portunidae</taxon>
        <taxon>Portuninae</taxon>
        <taxon>Portunus</taxon>
    </lineage>
</organism>
<proteinExistence type="predicted"/>
<evidence type="ECO:0000313" key="2">
    <source>
        <dbReference type="EMBL" id="MPC72699.1"/>
    </source>
</evidence>
<evidence type="ECO:0000256" key="1">
    <source>
        <dbReference type="SAM" id="MobiDB-lite"/>
    </source>
</evidence>
<feature type="region of interest" description="Disordered" evidence="1">
    <location>
        <begin position="1"/>
        <end position="34"/>
    </location>
</feature>
<accession>A0A5B7HSG2</accession>
<name>A0A5B7HSG2_PORTR</name>
<gene>
    <name evidence="2" type="ORF">E2C01_067010</name>
</gene>
<comment type="caution">
    <text evidence="2">The sequence shown here is derived from an EMBL/GenBank/DDBJ whole genome shotgun (WGS) entry which is preliminary data.</text>
</comment>
<reference evidence="2 3" key="1">
    <citation type="submission" date="2019-05" db="EMBL/GenBank/DDBJ databases">
        <title>Another draft genome of Portunus trituberculatus and its Hox gene families provides insights of decapod evolution.</title>
        <authorList>
            <person name="Jeong J.-H."/>
            <person name="Song I."/>
            <person name="Kim S."/>
            <person name="Choi T."/>
            <person name="Kim D."/>
            <person name="Ryu S."/>
            <person name="Kim W."/>
        </authorList>
    </citation>
    <scope>NUCLEOTIDE SEQUENCE [LARGE SCALE GENOMIC DNA]</scope>
    <source>
        <tissue evidence="2">Muscle</tissue>
    </source>
</reference>
<evidence type="ECO:0000313" key="3">
    <source>
        <dbReference type="Proteomes" id="UP000324222"/>
    </source>
</evidence>
<dbReference type="EMBL" id="VSRR010035245">
    <property type="protein sequence ID" value="MPC72699.1"/>
    <property type="molecule type" value="Genomic_DNA"/>
</dbReference>
<protein>
    <submittedName>
        <fullName evidence="2">Uncharacterized protein</fullName>
    </submittedName>
</protein>
<dbReference type="Proteomes" id="UP000324222">
    <property type="component" value="Unassembled WGS sequence"/>
</dbReference>